<name>A0A5C6ANP7_9BACT</name>
<dbReference type="AlphaFoldDB" id="A0A5C6ANP7"/>
<dbReference type="Gene3D" id="1.25.40.10">
    <property type="entry name" value="Tetratricopeptide repeat domain"/>
    <property type="match status" value="1"/>
</dbReference>
<feature type="transmembrane region" description="Helical" evidence="2">
    <location>
        <begin position="12"/>
        <end position="35"/>
    </location>
</feature>
<organism evidence="3 4">
    <name type="scientific">Botrimarina colliarenosi</name>
    <dbReference type="NCBI Taxonomy" id="2528001"/>
    <lineage>
        <taxon>Bacteria</taxon>
        <taxon>Pseudomonadati</taxon>
        <taxon>Planctomycetota</taxon>
        <taxon>Planctomycetia</taxon>
        <taxon>Pirellulales</taxon>
        <taxon>Lacipirellulaceae</taxon>
        <taxon>Botrimarina</taxon>
    </lineage>
</organism>
<dbReference type="OrthoDB" id="250713at2"/>
<dbReference type="EMBL" id="SJPR01000001">
    <property type="protein sequence ID" value="TWU00726.1"/>
    <property type="molecule type" value="Genomic_DNA"/>
</dbReference>
<reference evidence="3 4" key="1">
    <citation type="submission" date="2019-02" db="EMBL/GenBank/DDBJ databases">
        <title>Deep-cultivation of Planctomycetes and their phenomic and genomic characterization uncovers novel biology.</title>
        <authorList>
            <person name="Wiegand S."/>
            <person name="Jogler M."/>
            <person name="Boedeker C."/>
            <person name="Pinto D."/>
            <person name="Vollmers J."/>
            <person name="Rivas-Marin E."/>
            <person name="Kohn T."/>
            <person name="Peeters S.H."/>
            <person name="Heuer A."/>
            <person name="Rast P."/>
            <person name="Oberbeckmann S."/>
            <person name="Bunk B."/>
            <person name="Jeske O."/>
            <person name="Meyerdierks A."/>
            <person name="Storesund J.E."/>
            <person name="Kallscheuer N."/>
            <person name="Luecker S."/>
            <person name="Lage O.M."/>
            <person name="Pohl T."/>
            <person name="Merkel B.J."/>
            <person name="Hornburger P."/>
            <person name="Mueller R.-W."/>
            <person name="Bruemmer F."/>
            <person name="Labrenz M."/>
            <person name="Spormann A.M."/>
            <person name="Op Den Camp H."/>
            <person name="Overmann J."/>
            <person name="Amann R."/>
            <person name="Jetten M.S.M."/>
            <person name="Mascher T."/>
            <person name="Medema M.H."/>
            <person name="Devos D.P."/>
            <person name="Kaster A.-K."/>
            <person name="Ovreas L."/>
            <person name="Rohde M."/>
            <person name="Galperin M.Y."/>
            <person name="Jogler C."/>
        </authorList>
    </citation>
    <scope>NUCLEOTIDE SEQUENCE [LARGE SCALE GENOMIC DNA]</scope>
    <source>
        <strain evidence="3 4">Pla108</strain>
    </source>
</reference>
<keyword evidence="2" id="KW-0812">Transmembrane</keyword>
<keyword evidence="2" id="KW-0472">Membrane</keyword>
<keyword evidence="2" id="KW-1133">Transmembrane helix</keyword>
<keyword evidence="4" id="KW-1185">Reference proteome</keyword>
<feature type="region of interest" description="Disordered" evidence="1">
    <location>
        <begin position="511"/>
        <end position="615"/>
    </location>
</feature>
<evidence type="ECO:0000313" key="3">
    <source>
        <dbReference type="EMBL" id="TWU00726.1"/>
    </source>
</evidence>
<sequence>MEAASTQRAALRLFAAGGGVLLTVALVAATGYFVVFGRPEQRSAAAVDAAPTTPELPRSPDLFGEVGSYRLPLATSERPAMTPVTQQTLTQQPVTQQLMAPLAYEPPRPLRQVAPTPPEPVSAAPRDEMAPYAWNGALTINNPAAMGPPEDDAIPPVPVASPSPRVALARSGPRFDPAAPYQYKAPTPAPRQQVAAEAFDAFEDGSVEGSEAWSDDEALLAVAAPLRPHADPRPLREMASPEGDALLTYTASTKDLSRRLEPEVQAGFELGKAGAVYAARSKFVEVLRRIAMANDAAEGSTRCAEALAAGLRTLDEADDFIPKGDALEAELDVAAIARSHGVRLLSDAGPVAPHEAIARYSQYAAQRLAEAAADEPAGSMALHGLGKTYARLEAQGGDASAGRKCAVMYRAAIDAHAENYLAANELGVRLAQVGRYEQAREVLKKAASQPSAIATVHSNLAAVEQKLGREQAAIAARTQGDRLAQRERLAGDVSRRHGVDWVDPAAFRQAPAAVGAPQRPTPPAPNQPMTSQPMTGQSVSSQPMLNQPMPTQPMMAPPQAAAFPAAPGYAMAPASQPSGWRSWIDRAKQATGWAEPPASQPTAPPAIASQPRVYR</sequence>
<dbReference type="Proteomes" id="UP000317421">
    <property type="component" value="Unassembled WGS sequence"/>
</dbReference>
<accession>A0A5C6ANP7</accession>
<evidence type="ECO:0000313" key="4">
    <source>
        <dbReference type="Proteomes" id="UP000317421"/>
    </source>
</evidence>
<proteinExistence type="predicted"/>
<evidence type="ECO:0008006" key="5">
    <source>
        <dbReference type="Google" id="ProtNLM"/>
    </source>
</evidence>
<evidence type="ECO:0000256" key="1">
    <source>
        <dbReference type="SAM" id="MobiDB-lite"/>
    </source>
</evidence>
<dbReference type="InterPro" id="IPR011990">
    <property type="entry name" value="TPR-like_helical_dom_sf"/>
</dbReference>
<gene>
    <name evidence="3" type="ORF">Pla108_16780</name>
</gene>
<evidence type="ECO:0000256" key="2">
    <source>
        <dbReference type="SAM" id="Phobius"/>
    </source>
</evidence>
<dbReference type="SUPFAM" id="SSF48452">
    <property type="entry name" value="TPR-like"/>
    <property type="match status" value="1"/>
</dbReference>
<feature type="compositionally biased region" description="Polar residues" evidence="1">
    <location>
        <begin position="529"/>
        <end position="545"/>
    </location>
</feature>
<feature type="compositionally biased region" description="Low complexity" evidence="1">
    <location>
        <begin position="547"/>
        <end position="576"/>
    </location>
</feature>
<dbReference type="RefSeq" id="WP_146444369.1">
    <property type="nucleotide sequence ID" value="NZ_SJPR01000001.1"/>
</dbReference>
<protein>
    <recommendedName>
        <fullName evidence="5">Tetratricopeptide repeat protein</fullName>
    </recommendedName>
</protein>
<comment type="caution">
    <text evidence="3">The sequence shown here is derived from an EMBL/GenBank/DDBJ whole genome shotgun (WGS) entry which is preliminary data.</text>
</comment>